<keyword evidence="2" id="KW-1185">Reference proteome</keyword>
<dbReference type="PATRIC" id="fig|911238.3.peg.2216"/>
<sequence>MTTKQQNKSEDILERIKNILSSEKSNNNKKR</sequence>
<gene>
    <name evidence="1" type="ORF">SS7213T_12542</name>
</gene>
<accession>G5JLY9</accession>
<name>G5JLY9_9STAP</name>
<dbReference type="EMBL" id="AEUN01000546">
    <property type="protein sequence ID" value="EHJ06798.1"/>
    <property type="molecule type" value="Genomic_DNA"/>
</dbReference>
<dbReference type="AlphaFoldDB" id="G5JLY9"/>
<proteinExistence type="predicted"/>
<evidence type="ECO:0000313" key="1">
    <source>
        <dbReference type="EMBL" id="EHJ06798.1"/>
    </source>
</evidence>
<organism evidence="1 2">
    <name type="scientific">Staphylococcus simiae CCM 7213 = CCUG 51256</name>
    <dbReference type="NCBI Taxonomy" id="911238"/>
    <lineage>
        <taxon>Bacteria</taxon>
        <taxon>Bacillati</taxon>
        <taxon>Bacillota</taxon>
        <taxon>Bacilli</taxon>
        <taxon>Bacillales</taxon>
        <taxon>Staphylococcaceae</taxon>
        <taxon>Staphylococcus</taxon>
    </lineage>
</organism>
<protein>
    <submittedName>
        <fullName evidence="1">Uncharacterized protein</fullName>
    </submittedName>
</protein>
<evidence type="ECO:0000313" key="2">
    <source>
        <dbReference type="Proteomes" id="UP000005413"/>
    </source>
</evidence>
<reference evidence="1 2" key="1">
    <citation type="journal article" date="2012" name="BMC Genomics">
        <title>Comparative genomic analysis of the genus Staphylococcus including Staphylococcus aureus and its newly described sister species Staphylococcus simiae.</title>
        <authorList>
            <person name="Suzuki H."/>
            <person name="Lefebure T."/>
            <person name="Pavinski Bitar P."/>
            <person name="Stanhope M.J."/>
        </authorList>
    </citation>
    <scope>NUCLEOTIDE SEQUENCE [LARGE SCALE GENOMIC DNA]</scope>
    <source>
        <strain evidence="1 2">CCM 7213</strain>
    </source>
</reference>
<comment type="caution">
    <text evidence="1">The sequence shown here is derived from an EMBL/GenBank/DDBJ whole genome shotgun (WGS) entry which is preliminary data.</text>
</comment>
<dbReference type="Proteomes" id="UP000005413">
    <property type="component" value="Unassembled WGS sequence"/>
</dbReference>